<proteinExistence type="predicted"/>
<name>A0A1M6UNW3_9BRAD</name>
<organism evidence="2 3">
    <name type="scientific">Bradyrhizobium lablabi</name>
    <dbReference type="NCBI Taxonomy" id="722472"/>
    <lineage>
        <taxon>Bacteria</taxon>
        <taxon>Pseudomonadati</taxon>
        <taxon>Pseudomonadota</taxon>
        <taxon>Alphaproteobacteria</taxon>
        <taxon>Hyphomicrobiales</taxon>
        <taxon>Nitrobacteraceae</taxon>
        <taxon>Bradyrhizobium</taxon>
    </lineage>
</organism>
<evidence type="ECO:0000313" key="3">
    <source>
        <dbReference type="Proteomes" id="UP000183208"/>
    </source>
</evidence>
<dbReference type="Proteomes" id="UP000183208">
    <property type="component" value="Unassembled WGS sequence"/>
</dbReference>
<evidence type="ECO:0000256" key="1">
    <source>
        <dbReference type="SAM" id="SignalP"/>
    </source>
</evidence>
<dbReference type="AlphaFoldDB" id="A0A1M6UNW3"/>
<evidence type="ECO:0000313" key="2">
    <source>
        <dbReference type="EMBL" id="SEC51346.1"/>
    </source>
</evidence>
<accession>A0A1M6UNW3</accession>
<gene>
    <name evidence="2" type="ORF">SAMN05444171_1594</name>
</gene>
<reference evidence="2 3" key="1">
    <citation type="submission" date="2016-10" db="EMBL/GenBank/DDBJ databases">
        <authorList>
            <person name="de Groot N.N."/>
        </authorList>
    </citation>
    <scope>NUCLEOTIDE SEQUENCE [LARGE SCALE GENOMIC DNA]</scope>
    <source>
        <strain evidence="2 3">GAS522</strain>
    </source>
</reference>
<keyword evidence="1" id="KW-0732">Signal</keyword>
<feature type="signal peptide" evidence="1">
    <location>
        <begin position="1"/>
        <end position="32"/>
    </location>
</feature>
<dbReference type="EMBL" id="FNTI01000001">
    <property type="protein sequence ID" value="SEC51346.1"/>
    <property type="molecule type" value="Genomic_DNA"/>
</dbReference>
<sequence length="150" mass="16869">MIGLLFESKLIAKPLSCFVFLLAMWCGFSAHAQQSSLPYGGGAGTIEKFERFHNDRDQTAKTGQPFKIEGNCQSACTLFLKLRNVCIDPNAQLRFHVGGSPYTTQVMLNSYNGKLRSFLIKNHYMDTEQFHAISGREMIETFGYKRCPGT</sequence>
<feature type="chain" id="PRO_5030031457" evidence="1">
    <location>
        <begin position="33"/>
        <end position="150"/>
    </location>
</feature>
<protein>
    <submittedName>
        <fullName evidence="2">Uncharacterized protein</fullName>
    </submittedName>
</protein>